<dbReference type="SUPFAM" id="SSF52151">
    <property type="entry name" value="FabD/lysophospholipase-like"/>
    <property type="match status" value="1"/>
</dbReference>
<feature type="short sequence motif" description="GXSXG" evidence="4">
    <location>
        <begin position="42"/>
        <end position="46"/>
    </location>
</feature>
<feature type="short sequence motif" description="DGA/G" evidence="4">
    <location>
        <begin position="191"/>
        <end position="193"/>
    </location>
</feature>
<dbReference type="CDD" id="cd07199">
    <property type="entry name" value="Pat17_PNPLA8_PNPLA9_like"/>
    <property type="match status" value="1"/>
</dbReference>
<name>A0A2N9JB93_9ACTN</name>
<dbReference type="PANTHER" id="PTHR24185:SF1">
    <property type="entry name" value="CALCIUM-INDEPENDENT PHOSPHOLIPASE A2-GAMMA"/>
    <property type="match status" value="1"/>
</dbReference>
<dbReference type="GO" id="GO:0006631">
    <property type="term" value="P:fatty acid metabolic process"/>
    <property type="evidence" value="ECO:0007669"/>
    <property type="project" value="TreeGrafter"/>
</dbReference>
<keyword evidence="2 4" id="KW-0442">Lipid degradation</keyword>
<protein>
    <recommendedName>
        <fullName evidence="5">PNPLA domain-containing protein</fullName>
    </recommendedName>
</protein>
<evidence type="ECO:0000256" key="4">
    <source>
        <dbReference type="PROSITE-ProRule" id="PRU01161"/>
    </source>
</evidence>
<sequence>MSIRVLAIDGGGVRAHLAAVLLAELERRAERPADDLFDLVVGTSTGGLIAMGVAVGIPASELVQFFPRLGERMFGRPAGVAGLEQRLEQSSKALGALFGAAGAPRHRPEGLEAVLRDVFGAVRLSQVTTPLAVTAFDRAASAPVVLSSRDAAADLQFDLPLVDVGRATTAAGPMFAPLVTQWGGAEHSFADGGAWANNPAAVALAEAVALAGGDVTGLVMVSLGCGAAPGTTMAALNRSWLGEAQDPATMASTVWTGEVLARRALDPSRFHRFQVVDRRVAGAMDDSSPARLAALEASVADHIAGIGAELDAAVAQLAPSDAT</sequence>
<comment type="caution">
    <text evidence="4">Lacks conserved residue(s) required for the propagation of feature annotation.</text>
</comment>
<dbReference type="GO" id="GO:0016020">
    <property type="term" value="C:membrane"/>
    <property type="evidence" value="ECO:0007669"/>
    <property type="project" value="TreeGrafter"/>
</dbReference>
<gene>
    <name evidence="6" type="ORF">MPLG2_0007</name>
</gene>
<organism evidence="6 7">
    <name type="scientific">Micropruina glycogenica</name>
    <dbReference type="NCBI Taxonomy" id="75385"/>
    <lineage>
        <taxon>Bacteria</taxon>
        <taxon>Bacillati</taxon>
        <taxon>Actinomycetota</taxon>
        <taxon>Actinomycetes</taxon>
        <taxon>Propionibacteriales</taxon>
        <taxon>Nocardioidaceae</taxon>
        <taxon>Micropruina</taxon>
    </lineage>
</organism>
<dbReference type="OrthoDB" id="9807112at2"/>
<dbReference type="AlphaFoldDB" id="A0A2N9JB93"/>
<dbReference type="GO" id="GO:0004620">
    <property type="term" value="F:phospholipase activity"/>
    <property type="evidence" value="ECO:0007669"/>
    <property type="project" value="TreeGrafter"/>
</dbReference>
<dbReference type="GO" id="GO:0016042">
    <property type="term" value="P:lipid catabolic process"/>
    <property type="evidence" value="ECO:0007669"/>
    <property type="project" value="UniProtKB-UniRule"/>
</dbReference>
<dbReference type="InterPro" id="IPR002641">
    <property type="entry name" value="PNPLA_dom"/>
</dbReference>
<feature type="domain" description="PNPLA" evidence="5">
    <location>
        <begin position="6"/>
        <end position="204"/>
    </location>
</feature>
<feature type="active site" description="Proton acceptor" evidence="4">
    <location>
        <position position="191"/>
    </location>
</feature>
<dbReference type="RefSeq" id="WP_158680720.1">
    <property type="nucleotide sequence ID" value="NZ_BAAAGO010000016.1"/>
</dbReference>
<dbReference type="Pfam" id="PF01734">
    <property type="entry name" value="Patatin"/>
    <property type="match status" value="1"/>
</dbReference>
<dbReference type="PROSITE" id="PS51635">
    <property type="entry name" value="PNPLA"/>
    <property type="match status" value="1"/>
</dbReference>
<evidence type="ECO:0000259" key="5">
    <source>
        <dbReference type="PROSITE" id="PS51635"/>
    </source>
</evidence>
<dbReference type="InterPro" id="IPR016035">
    <property type="entry name" value="Acyl_Trfase/lysoPLipase"/>
</dbReference>
<dbReference type="Proteomes" id="UP000238164">
    <property type="component" value="Chromosome 1"/>
</dbReference>
<evidence type="ECO:0000256" key="2">
    <source>
        <dbReference type="ARBA" id="ARBA00022963"/>
    </source>
</evidence>
<reference evidence="6 7" key="1">
    <citation type="submission" date="2018-02" db="EMBL/GenBank/DDBJ databases">
        <authorList>
            <person name="Cohen D.B."/>
            <person name="Kent A.D."/>
        </authorList>
    </citation>
    <scope>NUCLEOTIDE SEQUENCE [LARGE SCALE GENOMIC DNA]</scope>
    <source>
        <strain evidence="6">1</strain>
    </source>
</reference>
<keyword evidence="3 4" id="KW-0443">Lipid metabolism</keyword>
<keyword evidence="7" id="KW-1185">Reference proteome</keyword>
<evidence type="ECO:0000256" key="3">
    <source>
        <dbReference type="ARBA" id="ARBA00023098"/>
    </source>
</evidence>
<proteinExistence type="predicted"/>
<evidence type="ECO:0000313" key="7">
    <source>
        <dbReference type="Proteomes" id="UP000238164"/>
    </source>
</evidence>
<keyword evidence="1 4" id="KW-0378">Hydrolase</keyword>
<dbReference type="EMBL" id="LT985188">
    <property type="protein sequence ID" value="SPD85043.1"/>
    <property type="molecule type" value="Genomic_DNA"/>
</dbReference>
<dbReference type="Gene3D" id="3.40.1090.10">
    <property type="entry name" value="Cytosolic phospholipase A2 catalytic domain"/>
    <property type="match status" value="1"/>
</dbReference>
<dbReference type="KEGG" id="mgg:MPLG2_0007"/>
<accession>A0A2N9JB93</accession>
<dbReference type="PANTHER" id="PTHR24185">
    <property type="entry name" value="CALCIUM-INDEPENDENT PHOSPHOLIPASE A2-GAMMA"/>
    <property type="match status" value="1"/>
</dbReference>
<evidence type="ECO:0000256" key="1">
    <source>
        <dbReference type="ARBA" id="ARBA00022801"/>
    </source>
</evidence>
<feature type="active site" description="Nucleophile" evidence="4">
    <location>
        <position position="44"/>
    </location>
</feature>
<evidence type="ECO:0000313" key="6">
    <source>
        <dbReference type="EMBL" id="SPD85043.1"/>
    </source>
</evidence>